<dbReference type="HOGENOM" id="CLU_3243235_0_0_1"/>
<organism evidence="1 2">
    <name type="scientific">Vitis vinifera</name>
    <name type="common">Grape</name>
    <dbReference type="NCBI Taxonomy" id="29760"/>
    <lineage>
        <taxon>Eukaryota</taxon>
        <taxon>Viridiplantae</taxon>
        <taxon>Streptophyta</taxon>
        <taxon>Embryophyta</taxon>
        <taxon>Tracheophyta</taxon>
        <taxon>Spermatophyta</taxon>
        <taxon>Magnoliopsida</taxon>
        <taxon>eudicotyledons</taxon>
        <taxon>Gunneridae</taxon>
        <taxon>Pentapetalae</taxon>
        <taxon>rosids</taxon>
        <taxon>Vitales</taxon>
        <taxon>Vitaceae</taxon>
        <taxon>Viteae</taxon>
        <taxon>Vitis</taxon>
    </lineage>
</organism>
<dbReference type="Proteomes" id="UP000009183">
    <property type="component" value="Chromosome 6"/>
</dbReference>
<evidence type="ECO:0000313" key="1">
    <source>
        <dbReference type="EMBL" id="CBI16530.3"/>
    </source>
</evidence>
<sequence length="43" mass="5024">MSHPTIIFNTSWRSINCLSSLKLHIQATAINFMYTINYVPKMH</sequence>
<dbReference type="PaxDb" id="29760-VIT_06s0004g00520.t01"/>
<dbReference type="EMBL" id="FN594951">
    <property type="protein sequence ID" value="CBI16530.3"/>
    <property type="molecule type" value="Genomic_DNA"/>
</dbReference>
<gene>
    <name evidence="1" type="ordered locus">VIT_06s0004g00520</name>
</gene>
<dbReference type="InParanoid" id="D7SLK2"/>
<proteinExistence type="predicted"/>
<reference evidence="2" key="1">
    <citation type="journal article" date="2007" name="Nature">
        <title>The grapevine genome sequence suggests ancestral hexaploidization in major angiosperm phyla.</title>
        <authorList>
            <consortium name="The French-Italian Public Consortium for Grapevine Genome Characterization."/>
            <person name="Jaillon O."/>
            <person name="Aury J.-M."/>
            <person name="Noel B."/>
            <person name="Policriti A."/>
            <person name="Clepet C."/>
            <person name="Casagrande A."/>
            <person name="Choisne N."/>
            <person name="Aubourg S."/>
            <person name="Vitulo N."/>
            <person name="Jubin C."/>
            <person name="Vezzi A."/>
            <person name="Legeai F."/>
            <person name="Hugueney P."/>
            <person name="Dasilva C."/>
            <person name="Horner D."/>
            <person name="Mica E."/>
            <person name="Jublot D."/>
            <person name="Poulain J."/>
            <person name="Bruyere C."/>
            <person name="Billault A."/>
            <person name="Segurens B."/>
            <person name="Gouyvenoux M."/>
            <person name="Ugarte E."/>
            <person name="Cattonaro F."/>
            <person name="Anthouard V."/>
            <person name="Vico V."/>
            <person name="Del Fabbro C."/>
            <person name="Alaux M."/>
            <person name="Di Gaspero G."/>
            <person name="Dumas V."/>
            <person name="Felice N."/>
            <person name="Paillard S."/>
            <person name="Juman I."/>
            <person name="Moroldo M."/>
            <person name="Scalabrin S."/>
            <person name="Canaguier A."/>
            <person name="Le Clainche I."/>
            <person name="Malacrida G."/>
            <person name="Durand E."/>
            <person name="Pesole G."/>
            <person name="Laucou V."/>
            <person name="Chatelet P."/>
            <person name="Merdinoglu D."/>
            <person name="Delledonne M."/>
            <person name="Pezzotti M."/>
            <person name="Lecharny A."/>
            <person name="Scarpelli C."/>
            <person name="Artiguenave F."/>
            <person name="Pe M.E."/>
            <person name="Valle G."/>
            <person name="Morgante M."/>
            <person name="Caboche M."/>
            <person name="Adam-Blondon A.-F."/>
            <person name="Weissenbach J."/>
            <person name="Quetier F."/>
            <person name="Wincker P."/>
        </authorList>
    </citation>
    <scope>NUCLEOTIDE SEQUENCE [LARGE SCALE GENOMIC DNA]</scope>
    <source>
        <strain evidence="2">cv. Pinot noir / PN40024</strain>
    </source>
</reference>
<keyword evidence="2" id="KW-1185">Reference proteome</keyword>
<protein>
    <submittedName>
        <fullName evidence="1">Uncharacterized protein</fullName>
    </submittedName>
</protein>
<dbReference type="AlphaFoldDB" id="D7SLK2"/>
<evidence type="ECO:0000313" key="2">
    <source>
        <dbReference type="Proteomes" id="UP000009183"/>
    </source>
</evidence>
<name>D7SLK2_VITVI</name>
<accession>D7SLK2</accession>